<organism evidence="1 2">
    <name type="scientific">Clostridium fungisolvens</name>
    <dbReference type="NCBI Taxonomy" id="1604897"/>
    <lineage>
        <taxon>Bacteria</taxon>
        <taxon>Bacillati</taxon>
        <taxon>Bacillota</taxon>
        <taxon>Clostridia</taxon>
        <taxon>Eubacteriales</taxon>
        <taxon>Clostridiaceae</taxon>
        <taxon>Clostridium</taxon>
    </lineage>
</organism>
<keyword evidence="2" id="KW-1185">Reference proteome</keyword>
<gene>
    <name evidence="1" type="ORF">bsdtw1_00488</name>
</gene>
<dbReference type="InterPro" id="IPR024702">
    <property type="entry name" value="Uncharacterised_YmfJ"/>
</dbReference>
<reference evidence="1 2" key="1">
    <citation type="submission" date="2020-07" db="EMBL/GenBank/DDBJ databases">
        <title>A new beta-1,3-glucan-decomposing anaerobic bacterium isolated from anoxic soil subjected to biological soil disinfestation.</title>
        <authorList>
            <person name="Ueki A."/>
            <person name="Tonouchi A."/>
        </authorList>
    </citation>
    <scope>NUCLEOTIDE SEQUENCE [LARGE SCALE GENOMIC DNA]</scope>
    <source>
        <strain evidence="1 2">TW1</strain>
    </source>
</reference>
<dbReference type="Proteomes" id="UP000580568">
    <property type="component" value="Unassembled WGS sequence"/>
</dbReference>
<evidence type="ECO:0000313" key="2">
    <source>
        <dbReference type="Proteomes" id="UP000580568"/>
    </source>
</evidence>
<name>A0A6V8SH29_9CLOT</name>
<comment type="caution">
    <text evidence="1">The sequence shown here is derived from an EMBL/GenBank/DDBJ whole genome shotgun (WGS) entry which is preliminary data.</text>
</comment>
<proteinExistence type="predicted"/>
<dbReference type="PIRSF" id="PIRSF004764">
    <property type="entry name" value="YmfJ"/>
    <property type="match status" value="1"/>
</dbReference>
<dbReference type="AlphaFoldDB" id="A0A6V8SH29"/>
<dbReference type="Gene3D" id="1.10.760.20">
    <property type="entry name" value="Protein of unknown function DUF3243"/>
    <property type="match status" value="1"/>
</dbReference>
<dbReference type="EMBL" id="BLZR01000001">
    <property type="protein sequence ID" value="GFP74438.1"/>
    <property type="molecule type" value="Genomic_DNA"/>
</dbReference>
<protein>
    <recommendedName>
        <fullName evidence="3">DUF3243 domain-containing protein</fullName>
    </recommendedName>
</protein>
<accession>A0A6V8SH29</accession>
<sequence length="81" mass="9113">MAILEDWTEWKNTLGNAVELGENIGMSDNTITNIAEKVGTFLANNVDPRNPEERLLKEMWDASDINDKNVLAKLIVRITAK</sequence>
<dbReference type="RefSeq" id="WP_183275998.1">
    <property type="nucleotide sequence ID" value="NZ_BLZR01000001.1"/>
</dbReference>
<dbReference type="Pfam" id="PF11588">
    <property type="entry name" value="DUF3243"/>
    <property type="match status" value="1"/>
</dbReference>
<evidence type="ECO:0008006" key="3">
    <source>
        <dbReference type="Google" id="ProtNLM"/>
    </source>
</evidence>
<evidence type="ECO:0000313" key="1">
    <source>
        <dbReference type="EMBL" id="GFP74438.1"/>
    </source>
</evidence>
<dbReference type="InterPro" id="IPR021637">
    <property type="entry name" value="DUF3243"/>
</dbReference>
<dbReference type="InterPro" id="IPR038292">
    <property type="entry name" value="YmfJ/YflH_sf"/>
</dbReference>